<feature type="binding site" evidence="13">
    <location>
        <position position="146"/>
    </location>
    <ligand>
        <name>Mg(2+)</name>
        <dbReference type="ChEBI" id="CHEBI:18420"/>
        <label>2</label>
        <note>catalytic</note>
    </ligand>
</feature>
<proteinExistence type="inferred from homology"/>
<feature type="binding site" evidence="13">
    <location>
        <position position="148"/>
    </location>
    <ligand>
        <name>Mg(2+)</name>
        <dbReference type="ChEBI" id="CHEBI:18420"/>
        <label>2</label>
        <note>catalytic</note>
    </ligand>
</feature>
<evidence type="ECO:0000256" key="9">
    <source>
        <dbReference type="ARBA" id="ARBA00022842"/>
    </source>
</evidence>
<feature type="binding site" evidence="12">
    <location>
        <begin position="279"/>
        <end position="280"/>
    </location>
    <ligand>
        <name>ATP</name>
        <dbReference type="ChEBI" id="CHEBI:30616"/>
    </ligand>
</feature>
<evidence type="ECO:0000256" key="8">
    <source>
        <dbReference type="ARBA" id="ARBA00022840"/>
    </source>
</evidence>
<organism evidence="18 19">
    <name type="scientific">Cryptococcus neoformans Tu259-1</name>
    <dbReference type="NCBI Taxonomy" id="1230072"/>
    <lineage>
        <taxon>Eukaryota</taxon>
        <taxon>Fungi</taxon>
        <taxon>Dikarya</taxon>
        <taxon>Basidiomycota</taxon>
        <taxon>Agaricomycotina</taxon>
        <taxon>Tremellomycetes</taxon>
        <taxon>Tremellales</taxon>
        <taxon>Cryptococcaceae</taxon>
        <taxon>Cryptococcus</taxon>
        <taxon>Cryptococcus neoformans species complex</taxon>
    </lineage>
</organism>
<name>A0A854QHK8_CRYNE</name>
<keyword evidence="7 11" id="KW-0547">Nucleotide-binding</keyword>
<accession>A0A854QHK8</accession>
<dbReference type="InterPro" id="IPR048840">
    <property type="entry name" value="PolA_pol_NTPase"/>
</dbReference>
<feature type="domain" description="Poly(A) polymerase RNA-binding" evidence="15">
    <location>
        <begin position="402"/>
        <end position="570"/>
    </location>
</feature>
<evidence type="ECO:0000259" key="17">
    <source>
        <dbReference type="Pfam" id="PF20750"/>
    </source>
</evidence>
<evidence type="ECO:0000313" key="19">
    <source>
        <dbReference type="Proteomes" id="UP000199727"/>
    </source>
</evidence>
<dbReference type="GO" id="GO:0005634">
    <property type="term" value="C:nucleus"/>
    <property type="evidence" value="ECO:0007669"/>
    <property type="project" value="UniProtKB-SubCell"/>
</dbReference>
<evidence type="ECO:0000256" key="10">
    <source>
        <dbReference type="ARBA" id="ARBA00023242"/>
    </source>
</evidence>
<evidence type="ECO:0000256" key="7">
    <source>
        <dbReference type="ARBA" id="ARBA00022741"/>
    </source>
</evidence>
<evidence type="ECO:0000256" key="1">
    <source>
        <dbReference type="ARBA" id="ARBA00001936"/>
    </source>
</evidence>
<dbReference type="EMBL" id="AMKT01000010">
    <property type="protein sequence ID" value="OXG28912.1"/>
    <property type="molecule type" value="Genomic_DNA"/>
</dbReference>
<dbReference type="SUPFAM" id="SSF81631">
    <property type="entry name" value="PAP/OAS1 substrate-binding domain"/>
    <property type="match status" value="1"/>
</dbReference>
<dbReference type="GO" id="GO:0006397">
    <property type="term" value="P:mRNA processing"/>
    <property type="evidence" value="ECO:0007669"/>
    <property type="project" value="UniProtKB-KW"/>
</dbReference>
<evidence type="ECO:0000256" key="6">
    <source>
        <dbReference type="ARBA" id="ARBA00022723"/>
    </source>
</evidence>
<dbReference type="Pfam" id="PF04926">
    <property type="entry name" value="PAP_RNA-bind"/>
    <property type="match status" value="1"/>
</dbReference>
<protein>
    <recommendedName>
        <fullName evidence="11">Poly(A) polymerase</fullName>
        <ecNumber evidence="11">2.7.7.19</ecNumber>
    </recommendedName>
</protein>
<evidence type="ECO:0000259" key="16">
    <source>
        <dbReference type="Pfam" id="PF04928"/>
    </source>
</evidence>
<evidence type="ECO:0000259" key="15">
    <source>
        <dbReference type="Pfam" id="PF04926"/>
    </source>
</evidence>
<reference evidence="18 19" key="1">
    <citation type="submission" date="2017-06" db="EMBL/GenBank/DDBJ databases">
        <title>Global population genomics of the pathogenic fungus Cryptococcus neoformans var. grubii.</title>
        <authorList>
            <person name="Cuomo C."/>
            <person name="Litvintseva A."/>
            <person name="Chen Y."/>
            <person name="Young S."/>
            <person name="Zeng Q."/>
            <person name="Chapman S."/>
            <person name="Gujja S."/>
            <person name="Saif S."/>
            <person name="Birren B."/>
        </authorList>
    </citation>
    <scope>NUCLEOTIDE SEQUENCE [LARGE SCALE GENOMIC DNA]</scope>
    <source>
        <strain evidence="18 19">Tu259-1</strain>
    </source>
</reference>
<keyword evidence="8 11" id="KW-0067">ATP-binding</keyword>
<evidence type="ECO:0000256" key="13">
    <source>
        <dbReference type="PIRSR" id="PIRSR018425-2"/>
    </source>
</evidence>
<dbReference type="Pfam" id="PF20750">
    <property type="entry name" value="PAP_NTPase"/>
    <property type="match status" value="1"/>
</dbReference>
<keyword evidence="6 13" id="KW-0479">Metal-binding</keyword>
<comment type="cofactor">
    <cofactor evidence="1">
        <name>Mn(2+)</name>
        <dbReference type="ChEBI" id="CHEBI:29035"/>
    </cofactor>
</comment>
<dbReference type="OrthoDB" id="412748at2759"/>
<dbReference type="GO" id="GO:0046872">
    <property type="term" value="F:metal ion binding"/>
    <property type="evidence" value="ECO:0007669"/>
    <property type="project" value="UniProtKB-KW"/>
</dbReference>
<feature type="region of interest" description="Disordered" evidence="14">
    <location>
        <begin position="557"/>
        <end position="650"/>
    </location>
</feature>
<evidence type="ECO:0000256" key="4">
    <source>
        <dbReference type="ARBA" id="ARBA00022664"/>
    </source>
</evidence>
<feature type="binding site" evidence="12">
    <location>
        <position position="200"/>
    </location>
    <ligand>
        <name>ATP</name>
        <dbReference type="ChEBI" id="CHEBI:30616"/>
    </ligand>
</feature>
<dbReference type="GO" id="GO:0003723">
    <property type="term" value="F:RNA binding"/>
    <property type="evidence" value="ECO:0007669"/>
    <property type="project" value="UniProtKB-UniRule"/>
</dbReference>
<comment type="function">
    <text evidence="11">Polymerase that creates the 3'-poly(A) tail of mRNA's.</text>
</comment>
<comment type="cofactor">
    <cofactor evidence="13">
        <name>Mg(2+)</name>
        <dbReference type="ChEBI" id="CHEBI:18420"/>
    </cofactor>
    <text evidence="13">Binds 2 magnesium ions. Also active with manganese.</text>
</comment>
<feature type="binding site" evidence="13">
    <location>
        <position position="148"/>
    </location>
    <ligand>
        <name>Mg(2+)</name>
        <dbReference type="ChEBI" id="CHEBI:18420"/>
        <label>1</label>
        <note>catalytic</note>
    </ligand>
</feature>
<dbReference type="PANTHER" id="PTHR10682:SF10">
    <property type="entry name" value="POLYNUCLEOTIDE ADENYLYLTRANSFERASE"/>
    <property type="match status" value="1"/>
</dbReference>
<dbReference type="Pfam" id="PF04928">
    <property type="entry name" value="PAP_central"/>
    <property type="match status" value="1"/>
</dbReference>
<feature type="compositionally biased region" description="Polar residues" evidence="14">
    <location>
        <begin position="601"/>
        <end position="615"/>
    </location>
</feature>
<evidence type="ECO:0000256" key="2">
    <source>
        <dbReference type="ARBA" id="ARBA00004123"/>
    </source>
</evidence>
<comment type="caution">
    <text evidence="18">The sequence shown here is derived from an EMBL/GenBank/DDBJ whole genome shotgun (WGS) entry which is preliminary data.</text>
</comment>
<dbReference type="PANTHER" id="PTHR10682">
    <property type="entry name" value="POLY A POLYMERASE"/>
    <property type="match status" value="1"/>
</dbReference>
<dbReference type="SUPFAM" id="SSF55003">
    <property type="entry name" value="PAP/Archaeal CCA-adding enzyme, C-terminal domain"/>
    <property type="match status" value="1"/>
</dbReference>
<dbReference type="Gene3D" id="3.30.70.590">
    <property type="entry name" value="Poly(A) polymerase predicted RNA binding domain"/>
    <property type="match status" value="1"/>
</dbReference>
<dbReference type="FunFam" id="3.30.460.10:FF:000002">
    <property type="entry name" value="Poly(A) polymerase alpha, putative"/>
    <property type="match status" value="1"/>
</dbReference>
<evidence type="ECO:0000256" key="3">
    <source>
        <dbReference type="ARBA" id="ARBA00010912"/>
    </source>
</evidence>
<dbReference type="GO" id="GO:0005524">
    <property type="term" value="F:ATP binding"/>
    <property type="evidence" value="ECO:0007669"/>
    <property type="project" value="UniProtKB-UniRule"/>
</dbReference>
<dbReference type="Proteomes" id="UP000199727">
    <property type="component" value="Unassembled WGS sequence"/>
</dbReference>
<dbReference type="InterPro" id="IPR011068">
    <property type="entry name" value="NuclTrfase_I-like_C"/>
</dbReference>
<feature type="binding site" evidence="13">
    <location>
        <position position="200"/>
    </location>
    <ligand>
        <name>Mg(2+)</name>
        <dbReference type="ChEBI" id="CHEBI:18420"/>
        <label>2</label>
        <note>catalytic</note>
    </ligand>
</feature>
<dbReference type="AlphaFoldDB" id="A0A854QHK8"/>
<evidence type="ECO:0000256" key="12">
    <source>
        <dbReference type="PIRSR" id="PIRSR018425-1"/>
    </source>
</evidence>
<feature type="domain" description="Poly(A) polymerase nucleotidyltransferase" evidence="17">
    <location>
        <begin position="54"/>
        <end position="247"/>
    </location>
</feature>
<dbReference type="EC" id="2.7.7.19" evidence="11"/>
<dbReference type="FunFam" id="1.10.1410.10:FF:000001">
    <property type="entry name" value="Putative poly(A) polymerase gamma"/>
    <property type="match status" value="1"/>
</dbReference>
<evidence type="ECO:0000313" key="18">
    <source>
        <dbReference type="EMBL" id="OXG28912.1"/>
    </source>
</evidence>
<feature type="binding site" evidence="12">
    <location>
        <position position="270"/>
    </location>
    <ligand>
        <name>ATP</name>
        <dbReference type="ChEBI" id="CHEBI:30616"/>
    </ligand>
</feature>
<gene>
    <name evidence="18" type="ORF">C361_00565</name>
</gene>
<sequence>MLKKNLSTEYQIISRLGSCDYRTSFRLSYSKPRVVLPICQKTPMTSNPPVKFLGVTPPITTDPPKPNDIKSSEALMADLVALNQFESDQERKVRERLLSNIAQLVAKFVHDVSIKLGMSEKIASEAGGRIYTSGSYRLGVHGPGSDIDTICVCPRHIYREHFFGEFQDMLRAWPAVTEISAVESAFVPVMKTVISGVEVDLLFARVNLPEAGDSLDIEKDEILRGVDDASQRSLNGPRVTDMILNLVPDVATFRTALRTIRLWAKRRGIYSNVLGFPGGVAWALLTARICQLYPAAAPATIIGKFFPIYYQWSWPQPVLLKKIDNGPPNMQHSVWNPKLDRRDQAHRMPVITPAYPSMCSTHNITSSTMSIIRKEMLRAMQITDEILKTPDSSWIPLFEKVDFFSMYKTYVQVVASASTSDGIKDWSGMVESRIRTLVGDLENTDCIITAHPQVGGVNRLFYCLTEEEQAAASQGELTAEMIDRTEEDVKDKEHRKIYTKSFFIGLEIEKKSKETGGRVLNLFYPSKKFCAVCQNWDKYNEMEMSVILRPAKRSELPSYVFPDGMPKSKKKTKRQQQNGSGDAGMNDGSEGQGPSKRTKSEQTSINNFEPQQQLPNGVPVPNGADPVPLKDGAGPVDFKPPPGIEDMPPLSTAAMSSFATAAKGVANPQDENKEGLVVLNQTASASS</sequence>
<feature type="binding site" evidence="13">
    <location>
        <position position="146"/>
    </location>
    <ligand>
        <name>Mg(2+)</name>
        <dbReference type="ChEBI" id="CHEBI:18420"/>
        <label>1</label>
        <note>catalytic</note>
    </ligand>
</feature>
<comment type="catalytic activity">
    <reaction evidence="11">
        <text>RNA(n) + ATP = RNA(n)-3'-adenine ribonucleotide + diphosphate</text>
        <dbReference type="Rhea" id="RHEA:11332"/>
        <dbReference type="Rhea" id="RHEA-COMP:14527"/>
        <dbReference type="Rhea" id="RHEA-COMP:17347"/>
        <dbReference type="ChEBI" id="CHEBI:30616"/>
        <dbReference type="ChEBI" id="CHEBI:33019"/>
        <dbReference type="ChEBI" id="CHEBI:140395"/>
        <dbReference type="ChEBI" id="CHEBI:173115"/>
        <dbReference type="EC" id="2.7.7.19"/>
    </reaction>
</comment>
<dbReference type="InterPro" id="IPR007010">
    <property type="entry name" value="PolA_pol_RNA-bd_dom"/>
</dbReference>
<dbReference type="PIRSF" id="PIRSF018425">
    <property type="entry name" value="PolyA_polymerase"/>
    <property type="match status" value="1"/>
</dbReference>
<keyword evidence="10 11" id="KW-0539">Nucleus</keyword>
<keyword evidence="5 11" id="KW-0808">Transferase</keyword>
<dbReference type="Gene3D" id="3.30.460.10">
    <property type="entry name" value="Beta Polymerase, domain 2"/>
    <property type="match status" value="1"/>
</dbReference>
<keyword evidence="4 11" id="KW-0507">mRNA processing</keyword>
<feature type="binding site" evidence="12">
    <location>
        <begin position="146"/>
        <end position="148"/>
    </location>
    <ligand>
        <name>ATP</name>
        <dbReference type="ChEBI" id="CHEBI:30616"/>
    </ligand>
</feature>
<dbReference type="InterPro" id="IPR014492">
    <property type="entry name" value="PolyA_polymerase"/>
</dbReference>
<feature type="domain" description="Poly(A) polymerase central" evidence="16">
    <location>
        <begin position="252"/>
        <end position="400"/>
    </location>
</feature>
<dbReference type="InterPro" id="IPR007012">
    <property type="entry name" value="PolA_pol_cen_dom"/>
</dbReference>
<evidence type="ECO:0000256" key="14">
    <source>
        <dbReference type="SAM" id="MobiDB-lite"/>
    </source>
</evidence>
<dbReference type="CDD" id="cd05402">
    <property type="entry name" value="NT_PAP_TUTase"/>
    <property type="match status" value="1"/>
</dbReference>
<evidence type="ECO:0000256" key="5">
    <source>
        <dbReference type="ARBA" id="ARBA00022679"/>
    </source>
</evidence>
<keyword evidence="9 13" id="KW-0460">Magnesium</keyword>
<evidence type="ECO:0000256" key="11">
    <source>
        <dbReference type="PIRNR" id="PIRNR018425"/>
    </source>
</evidence>
<comment type="subcellular location">
    <subcellularLocation>
        <location evidence="2 11">Nucleus</location>
    </subcellularLocation>
</comment>
<dbReference type="Gene3D" id="1.10.1410.10">
    <property type="match status" value="1"/>
</dbReference>
<dbReference type="SUPFAM" id="SSF81301">
    <property type="entry name" value="Nucleotidyltransferase"/>
    <property type="match status" value="1"/>
</dbReference>
<dbReference type="GO" id="GO:1990817">
    <property type="term" value="F:poly(A) RNA polymerase activity"/>
    <property type="evidence" value="ECO:0007669"/>
    <property type="project" value="UniProtKB-UniRule"/>
</dbReference>
<dbReference type="GO" id="GO:0031123">
    <property type="term" value="P:RNA 3'-end processing"/>
    <property type="evidence" value="ECO:0007669"/>
    <property type="project" value="InterPro"/>
</dbReference>
<comment type="similarity">
    <text evidence="3 11">Belongs to the poly(A) polymerase family.</text>
</comment>
<dbReference type="InterPro" id="IPR043519">
    <property type="entry name" value="NT_sf"/>
</dbReference>